<organism evidence="1 2">
    <name type="scientific">Devosia nanyangense</name>
    <dbReference type="NCBI Taxonomy" id="1228055"/>
    <lineage>
        <taxon>Bacteria</taxon>
        <taxon>Pseudomonadati</taxon>
        <taxon>Pseudomonadota</taxon>
        <taxon>Alphaproteobacteria</taxon>
        <taxon>Hyphomicrobiales</taxon>
        <taxon>Devosiaceae</taxon>
        <taxon>Devosia</taxon>
    </lineage>
</organism>
<gene>
    <name evidence="1" type="ORF">HY834_15815</name>
</gene>
<accession>A0A933L5C9</accession>
<comment type="caution">
    <text evidence="1">The sequence shown here is derived from an EMBL/GenBank/DDBJ whole genome shotgun (WGS) entry which is preliminary data.</text>
</comment>
<dbReference type="EMBL" id="JACRAF010000048">
    <property type="protein sequence ID" value="MBI4923208.1"/>
    <property type="molecule type" value="Genomic_DNA"/>
</dbReference>
<proteinExistence type="predicted"/>
<reference evidence="1" key="1">
    <citation type="submission" date="2020-07" db="EMBL/GenBank/DDBJ databases">
        <title>Huge and variable diversity of episymbiotic CPR bacteria and DPANN archaea in groundwater ecosystems.</title>
        <authorList>
            <person name="He C.Y."/>
            <person name="Keren R."/>
            <person name="Whittaker M."/>
            <person name="Farag I.F."/>
            <person name="Doudna J."/>
            <person name="Cate J.H.D."/>
            <person name="Banfield J.F."/>
        </authorList>
    </citation>
    <scope>NUCLEOTIDE SEQUENCE</scope>
    <source>
        <strain evidence="1">NC_groundwater_1586_Pr3_B-0.1um_66_15</strain>
    </source>
</reference>
<protein>
    <submittedName>
        <fullName evidence="1">Uncharacterized protein</fullName>
    </submittedName>
</protein>
<dbReference type="AlphaFoldDB" id="A0A933L5C9"/>
<name>A0A933L5C9_9HYPH</name>
<evidence type="ECO:0000313" key="1">
    <source>
        <dbReference type="EMBL" id="MBI4923208.1"/>
    </source>
</evidence>
<dbReference type="Proteomes" id="UP000782610">
    <property type="component" value="Unassembled WGS sequence"/>
</dbReference>
<sequence>MAERRGRGLEEAQSPFAVQAVELSAVFAAYGVRCAFTGADLRREAEVDPLGTLLRLDPAGDLSPGNCIPACADAIWAYERGHLAIGSRFEFLVALDIVSPEFLERLNPLGRLNLPADPAFTPNRETLATHRRAFAEGLIS</sequence>
<evidence type="ECO:0000313" key="2">
    <source>
        <dbReference type="Proteomes" id="UP000782610"/>
    </source>
</evidence>